<dbReference type="EMBL" id="AMZH03014596">
    <property type="protein sequence ID" value="RRT47364.1"/>
    <property type="molecule type" value="Genomic_DNA"/>
</dbReference>
<evidence type="ECO:0000313" key="2">
    <source>
        <dbReference type="EMBL" id="RRT47364.1"/>
    </source>
</evidence>
<evidence type="ECO:0000256" key="1">
    <source>
        <dbReference type="SAM" id="MobiDB-lite"/>
    </source>
</evidence>
<feature type="compositionally biased region" description="Basic residues" evidence="1">
    <location>
        <begin position="41"/>
        <end position="54"/>
    </location>
</feature>
<evidence type="ECO:0000313" key="3">
    <source>
        <dbReference type="Proteomes" id="UP000287651"/>
    </source>
</evidence>
<reference evidence="2 3" key="1">
    <citation type="journal article" date="2014" name="Agronomy (Basel)">
        <title>A Draft Genome Sequence for Ensete ventricosum, the Drought-Tolerant Tree Against Hunger.</title>
        <authorList>
            <person name="Harrison J."/>
            <person name="Moore K.A."/>
            <person name="Paszkiewicz K."/>
            <person name="Jones T."/>
            <person name="Grant M."/>
            <person name="Ambacheew D."/>
            <person name="Muzemil S."/>
            <person name="Studholme D.J."/>
        </authorList>
    </citation>
    <scope>NUCLEOTIDE SEQUENCE [LARGE SCALE GENOMIC DNA]</scope>
</reference>
<protein>
    <submittedName>
        <fullName evidence="2">Uncharacterized protein</fullName>
    </submittedName>
</protein>
<name>A0A426Y6M2_ENSVE</name>
<proteinExistence type="predicted"/>
<dbReference type="AlphaFoldDB" id="A0A426Y6M2"/>
<comment type="caution">
    <text evidence="2">The sequence shown here is derived from an EMBL/GenBank/DDBJ whole genome shotgun (WGS) entry which is preliminary data.</text>
</comment>
<gene>
    <name evidence="2" type="ORF">B296_00031463</name>
</gene>
<feature type="compositionally biased region" description="Polar residues" evidence="1">
    <location>
        <begin position="72"/>
        <end position="86"/>
    </location>
</feature>
<sequence>MRRARLEATAATRGDGYSLRLRLPYNGEEEWATVMRLRAGRKQRQGKKRRRRGSYKGCGSGWQGWLRGARGISNSGAGSTGRSGQQGKRGCEGYGW</sequence>
<organism evidence="2 3">
    <name type="scientific">Ensete ventricosum</name>
    <name type="common">Abyssinian banana</name>
    <name type="synonym">Musa ensete</name>
    <dbReference type="NCBI Taxonomy" id="4639"/>
    <lineage>
        <taxon>Eukaryota</taxon>
        <taxon>Viridiplantae</taxon>
        <taxon>Streptophyta</taxon>
        <taxon>Embryophyta</taxon>
        <taxon>Tracheophyta</taxon>
        <taxon>Spermatophyta</taxon>
        <taxon>Magnoliopsida</taxon>
        <taxon>Liliopsida</taxon>
        <taxon>Zingiberales</taxon>
        <taxon>Musaceae</taxon>
        <taxon>Ensete</taxon>
    </lineage>
</organism>
<dbReference type="Proteomes" id="UP000287651">
    <property type="component" value="Unassembled WGS sequence"/>
</dbReference>
<accession>A0A426Y6M2</accession>
<feature type="region of interest" description="Disordered" evidence="1">
    <location>
        <begin position="41"/>
        <end position="96"/>
    </location>
</feature>